<evidence type="ECO:0000313" key="1">
    <source>
        <dbReference type="EMBL" id="KAH7990879.1"/>
    </source>
</evidence>
<keyword evidence="2" id="KW-1185">Reference proteome</keyword>
<protein>
    <submittedName>
        <fullName evidence="1">Uncharacterized protein</fullName>
    </submittedName>
</protein>
<dbReference type="Proteomes" id="UP000827872">
    <property type="component" value="Linkage Group LG16"/>
</dbReference>
<evidence type="ECO:0000313" key="2">
    <source>
        <dbReference type="Proteomes" id="UP000827872"/>
    </source>
</evidence>
<organism evidence="1 2">
    <name type="scientific">Sphaerodactylus townsendi</name>
    <dbReference type="NCBI Taxonomy" id="933632"/>
    <lineage>
        <taxon>Eukaryota</taxon>
        <taxon>Metazoa</taxon>
        <taxon>Chordata</taxon>
        <taxon>Craniata</taxon>
        <taxon>Vertebrata</taxon>
        <taxon>Euteleostomi</taxon>
        <taxon>Lepidosauria</taxon>
        <taxon>Squamata</taxon>
        <taxon>Bifurcata</taxon>
        <taxon>Gekkota</taxon>
        <taxon>Sphaerodactylidae</taxon>
        <taxon>Sphaerodactylus</taxon>
    </lineage>
</organism>
<reference evidence="1" key="1">
    <citation type="submission" date="2021-08" db="EMBL/GenBank/DDBJ databases">
        <title>The first chromosome-level gecko genome reveals the dynamic sex chromosomes of Neotropical dwarf geckos (Sphaerodactylidae: Sphaerodactylus).</title>
        <authorList>
            <person name="Pinto B.J."/>
            <person name="Keating S.E."/>
            <person name="Gamble T."/>
        </authorList>
    </citation>
    <scope>NUCLEOTIDE SEQUENCE</scope>
    <source>
        <strain evidence="1">TG3544</strain>
    </source>
</reference>
<dbReference type="EMBL" id="CM037629">
    <property type="protein sequence ID" value="KAH7990879.1"/>
    <property type="molecule type" value="Genomic_DNA"/>
</dbReference>
<sequence length="422" mass="46300">MMLLGAVAACLAALVAAGGSPTTPPSDFHLAGDYVLGGLFSLHSEVVSSLPPSPSQVPICREYKLKLVSYSYLQAMRFAVEEINNSSTLLPRVSLGYEIVDVCYLTNTIHPHLYFLSDNRSQLEVQTNYTHYQPRVVAVIGPDSSSAAVTAAHLLSLFLVPQITFSATTQALSDSRAFPVAFRTIPSTEQQITVILKLLQRFGWNWVIILSSDDDYGRQNLQKLRAQATWPCIAFQEIIPVEGANQEDSGIQQQMEDIVHKIVHSTAKVVIVLSLELPLLAFFSKVIQQNVTGLVWIASEAWAVDPSLHSIVNLASIGTIFGVAAQEVPIPGLASFRVRLPSSPTEGAGAQDAPETCNQDCEQCLPTTRLYDKKIQEVGNRIDFNVYSAVYVVAHALHQLLVCDRPEGCQKKRVYPWQVNPV</sequence>
<gene>
    <name evidence="1" type="ORF">K3G42_012476</name>
</gene>
<accession>A0ACB8EEJ1</accession>
<proteinExistence type="predicted"/>
<name>A0ACB8EEJ1_9SAUR</name>
<comment type="caution">
    <text evidence="1">The sequence shown here is derived from an EMBL/GenBank/DDBJ whole genome shotgun (WGS) entry which is preliminary data.</text>
</comment>